<dbReference type="EMBL" id="JBBUKT010000003">
    <property type="protein sequence ID" value="MEK7950749.1"/>
    <property type="molecule type" value="Genomic_DNA"/>
</dbReference>
<gene>
    <name evidence="1" type="ORF">WKV53_09595</name>
</gene>
<keyword evidence="2" id="KW-1185">Reference proteome</keyword>
<evidence type="ECO:0000313" key="2">
    <source>
        <dbReference type="Proteomes" id="UP001371305"/>
    </source>
</evidence>
<accession>A0ABU9AUX0</accession>
<dbReference type="Proteomes" id="UP001371305">
    <property type="component" value="Unassembled WGS sequence"/>
</dbReference>
<dbReference type="RefSeq" id="WP_341404350.1">
    <property type="nucleotide sequence ID" value="NZ_JBBUKT010000003.1"/>
</dbReference>
<organism evidence="1 2">
    <name type="scientific">Luteolibacter soli</name>
    <dbReference type="NCBI Taxonomy" id="3135280"/>
    <lineage>
        <taxon>Bacteria</taxon>
        <taxon>Pseudomonadati</taxon>
        <taxon>Verrucomicrobiota</taxon>
        <taxon>Verrucomicrobiia</taxon>
        <taxon>Verrucomicrobiales</taxon>
        <taxon>Verrucomicrobiaceae</taxon>
        <taxon>Luteolibacter</taxon>
    </lineage>
</organism>
<name>A0ABU9AUX0_9BACT</name>
<proteinExistence type="predicted"/>
<protein>
    <submittedName>
        <fullName evidence="1">Uncharacterized protein</fullName>
    </submittedName>
</protein>
<evidence type="ECO:0000313" key="1">
    <source>
        <dbReference type="EMBL" id="MEK7950749.1"/>
    </source>
</evidence>
<sequence length="410" mass="42110">MLGGTPSIHAAYGFPLKLTGVISGSPSQVTIKAGGAVEWSGSQGNTYTGIVKVDLSSELVLKKTAGQAVTGPVEMGGGKLTLGASNQIADTAPVWFSGNGVFNVNGYSETVLTVYGSVTAALVLGDGTLTLAGNSTNQLGSAAQQVRIQGSPLSSIHKKGTGTWTVYRGDYPVGGDQSTALYVEAGKVQLQVNWQGSIFLTGGTLEGNAITGSITNNGGTLNLTTLQPKGVTTPGTGGTLACNINSEVPGTGFGRLQVTGTVNLTGLTLNLALNYQPLNNETFTIIDNDSNDAVTGIFNGMPEGSTIYAGGQPFKITYKGGSGANDVVLLFTGIGAPDPQITLVRPQPDGTVRIDVSWQPSKTLTLERGVNGGLAQWTTAKSVTLDGQGKATVFVSAGGTKREFFRLRTN</sequence>
<reference evidence="1 2" key="1">
    <citation type="submission" date="2024-04" db="EMBL/GenBank/DDBJ databases">
        <title>Luteolibacter sp. isolated from soil.</title>
        <authorList>
            <person name="An J."/>
        </authorList>
    </citation>
    <scope>NUCLEOTIDE SEQUENCE [LARGE SCALE GENOMIC DNA]</scope>
    <source>
        <strain evidence="1 2">Y139</strain>
    </source>
</reference>
<comment type="caution">
    <text evidence="1">The sequence shown here is derived from an EMBL/GenBank/DDBJ whole genome shotgun (WGS) entry which is preliminary data.</text>
</comment>